<feature type="signal peptide" evidence="1">
    <location>
        <begin position="1"/>
        <end position="19"/>
    </location>
</feature>
<dbReference type="RefSeq" id="WP_173207625.1">
    <property type="nucleotide sequence ID" value="NZ_CP053697.2"/>
</dbReference>
<dbReference type="SUPFAM" id="SSF53474">
    <property type="entry name" value="alpha/beta-Hydrolases"/>
    <property type="match status" value="1"/>
</dbReference>
<feature type="domain" description="Dienelactone hydrolase" evidence="2">
    <location>
        <begin position="125"/>
        <end position="192"/>
    </location>
</feature>
<evidence type="ECO:0000313" key="3">
    <source>
        <dbReference type="EMBL" id="QKE63680.1"/>
    </source>
</evidence>
<proteinExistence type="predicted"/>
<accession>A0A6M8FHY8</accession>
<keyword evidence="1" id="KW-0732">Signal</keyword>
<reference evidence="3" key="1">
    <citation type="submission" date="2020-07" db="EMBL/GenBank/DDBJ databases">
        <title>Nitrate ammonifying Pseudomonas campi sp. nov. isolated from German agricultural grassland.</title>
        <authorList>
            <person name="Timsy T."/>
            <person name="Ulrich A."/>
            <person name="Spanner T."/>
            <person name="Foesel B."/>
            <person name="Kolb S."/>
            <person name="Horn M.A."/>
            <person name="Behrendt U."/>
        </authorList>
    </citation>
    <scope>NUCLEOTIDE SEQUENCE</scope>
    <source>
        <strain evidence="3">S1-A32-2</strain>
    </source>
</reference>
<keyword evidence="4" id="KW-1185">Reference proteome</keyword>
<gene>
    <name evidence="3" type="ORF">HNE05_10025</name>
</gene>
<organism evidence="3 4">
    <name type="scientific">Aquipseudomonas campi</name>
    <dbReference type="NCBI Taxonomy" id="2731681"/>
    <lineage>
        <taxon>Bacteria</taxon>
        <taxon>Pseudomonadati</taxon>
        <taxon>Pseudomonadota</taxon>
        <taxon>Gammaproteobacteria</taxon>
        <taxon>Pseudomonadales</taxon>
        <taxon>Pseudomonadaceae</taxon>
        <taxon>Aquipseudomonas</taxon>
    </lineage>
</organism>
<dbReference type="InterPro" id="IPR002925">
    <property type="entry name" value="Dienelactn_hydro"/>
</dbReference>
<dbReference type="AlphaFoldDB" id="A0A6M8FHY8"/>
<dbReference type="EMBL" id="CP053697">
    <property type="protein sequence ID" value="QKE63680.1"/>
    <property type="molecule type" value="Genomic_DNA"/>
</dbReference>
<protein>
    <submittedName>
        <fullName evidence="3">Dienelactone hydrolase family protein</fullName>
    </submittedName>
</protein>
<evidence type="ECO:0000256" key="1">
    <source>
        <dbReference type="SAM" id="SignalP"/>
    </source>
</evidence>
<dbReference type="InterPro" id="IPR050261">
    <property type="entry name" value="FrsA_esterase"/>
</dbReference>
<dbReference type="PROSITE" id="PS51257">
    <property type="entry name" value="PROKAR_LIPOPROTEIN"/>
    <property type="match status" value="1"/>
</dbReference>
<dbReference type="GO" id="GO:0016787">
    <property type="term" value="F:hydrolase activity"/>
    <property type="evidence" value="ECO:0007669"/>
    <property type="project" value="UniProtKB-KW"/>
</dbReference>
<dbReference type="PANTHER" id="PTHR22946">
    <property type="entry name" value="DIENELACTONE HYDROLASE DOMAIN-CONTAINING PROTEIN-RELATED"/>
    <property type="match status" value="1"/>
</dbReference>
<dbReference type="Gene3D" id="3.40.50.1820">
    <property type="entry name" value="alpha/beta hydrolase"/>
    <property type="match status" value="1"/>
</dbReference>
<evidence type="ECO:0000313" key="4">
    <source>
        <dbReference type="Proteomes" id="UP000501379"/>
    </source>
</evidence>
<dbReference type="Proteomes" id="UP000501379">
    <property type="component" value="Chromosome"/>
</dbReference>
<keyword evidence="3" id="KW-0378">Hydrolase</keyword>
<name>A0A6M8FHY8_9GAMM</name>
<evidence type="ECO:0000259" key="2">
    <source>
        <dbReference type="Pfam" id="PF01738"/>
    </source>
</evidence>
<dbReference type="InterPro" id="IPR029058">
    <property type="entry name" value="AB_hydrolase_fold"/>
</dbReference>
<dbReference type="Pfam" id="PF01738">
    <property type="entry name" value="DLH"/>
    <property type="match status" value="1"/>
</dbReference>
<feature type="chain" id="PRO_5026782663" evidence="1">
    <location>
        <begin position="20"/>
        <end position="278"/>
    </location>
</feature>
<sequence length="278" mass="30732">MRLSHLLPLFGLALLAACASFPSPDERRQQAAALAQGQHWQSLELQAGAFRLQAYVPRAASASEELTIYLEGDGFAWLNARQPSPDPTPLDPLALRLALAQPDGHAAYLGRPCQYLDGERPPCQKRYWTQARFAEEVVHSLDQAADQLKVRAGAQRLVLVGYSGGGALALLLAARREDVARVVTVAGNLDHLAWTRHHRVTPLQDSLNPATLRPHLAGVEQIHLLGEQDRVIPPRLVEAFVAGYPPGHRAQVRMLAGYDHRCCWAENWAQLWRQNAQP</sequence>
<dbReference type="KEGG" id="pcam:HNE05_10025"/>